<dbReference type="PIRSF" id="PIRSF000189">
    <property type="entry name" value="D-aa_oxidase"/>
    <property type="match status" value="1"/>
</dbReference>
<evidence type="ECO:0000256" key="5">
    <source>
        <dbReference type="ARBA" id="ARBA00023002"/>
    </source>
</evidence>
<comment type="cofactor">
    <cofactor evidence="1">
        <name>FAD</name>
        <dbReference type="ChEBI" id="CHEBI:57692"/>
    </cofactor>
</comment>
<comment type="caution">
    <text evidence="7">The sequence shown here is derived from an EMBL/GenBank/DDBJ whole genome shotgun (WGS) entry which is preliminary data.</text>
</comment>
<dbReference type="Gene3D" id="3.40.50.720">
    <property type="entry name" value="NAD(P)-binding Rossmann-like Domain"/>
    <property type="match status" value="1"/>
</dbReference>
<sequence length="376" mass="40497">MSSKLNGKHIVVIGAGVIGLQTAITLLESGAAVTVIAKHVPGDKSIDYTSPWAGAQWRTHALAEDSEIQQWDIESYNLWLDQAEKEKSQAAFATKSGLEKFHSIFYWTAPDAEIASGPRSAWWAPYMHNFKELDRSSLPAGVHAGCTYDAVTIDTGVYLPFLLSRARSLGAVLIEAALPTTTGLPGALGTATRLLPAYGVGAPVDAFVNASGILARALVPDPAVYPIRGQTVLVRGLPKALTTCWRPDGLSYVIPRATSHTTVLGGTKEADDWRAEPDPQTTKDILERCKAFAPELLNEKGEFDVLSVNVGHRPGRRGGPRVEVEEVRVEGAGRAVPVCHEYGHAGAGYQNAFGSARKAVRLLEEHFERKRSGAKL</sequence>
<evidence type="ECO:0000256" key="4">
    <source>
        <dbReference type="ARBA" id="ARBA00022827"/>
    </source>
</evidence>
<dbReference type="PANTHER" id="PTHR11530">
    <property type="entry name" value="D-AMINO ACID OXIDASE"/>
    <property type="match status" value="1"/>
</dbReference>
<keyword evidence="3" id="KW-0285">Flavoprotein</keyword>
<evidence type="ECO:0000313" key="8">
    <source>
        <dbReference type="Proteomes" id="UP000774617"/>
    </source>
</evidence>
<evidence type="ECO:0000256" key="2">
    <source>
        <dbReference type="ARBA" id="ARBA00006730"/>
    </source>
</evidence>
<gene>
    <name evidence="7" type="ORF">B0J12DRAFT_646720</name>
</gene>
<evidence type="ECO:0000256" key="1">
    <source>
        <dbReference type="ARBA" id="ARBA00001974"/>
    </source>
</evidence>
<dbReference type="Pfam" id="PF01266">
    <property type="entry name" value="DAO"/>
    <property type="match status" value="1"/>
</dbReference>
<proteinExistence type="inferred from homology"/>
<evidence type="ECO:0000256" key="3">
    <source>
        <dbReference type="ARBA" id="ARBA00022630"/>
    </source>
</evidence>
<feature type="domain" description="FAD dependent oxidoreductase" evidence="6">
    <location>
        <begin position="10"/>
        <end position="360"/>
    </location>
</feature>
<evidence type="ECO:0000259" key="6">
    <source>
        <dbReference type="Pfam" id="PF01266"/>
    </source>
</evidence>
<evidence type="ECO:0000313" key="7">
    <source>
        <dbReference type="EMBL" id="KAH7061152.1"/>
    </source>
</evidence>
<protein>
    <recommendedName>
        <fullName evidence="6">FAD dependent oxidoreductase domain-containing protein</fullName>
    </recommendedName>
</protein>
<dbReference type="PANTHER" id="PTHR11530:SF16">
    <property type="entry name" value="D-AMINO ACID OXIDASE (AFU_ORTHOLOGUE AFUA_5G11290)"/>
    <property type="match status" value="1"/>
</dbReference>
<dbReference type="Proteomes" id="UP000774617">
    <property type="component" value="Unassembled WGS sequence"/>
</dbReference>
<dbReference type="SUPFAM" id="SSF51971">
    <property type="entry name" value="Nucleotide-binding domain"/>
    <property type="match status" value="1"/>
</dbReference>
<reference evidence="7 8" key="1">
    <citation type="journal article" date="2021" name="Nat. Commun.">
        <title>Genetic determinants of endophytism in the Arabidopsis root mycobiome.</title>
        <authorList>
            <person name="Mesny F."/>
            <person name="Miyauchi S."/>
            <person name="Thiergart T."/>
            <person name="Pickel B."/>
            <person name="Atanasova L."/>
            <person name="Karlsson M."/>
            <person name="Huettel B."/>
            <person name="Barry K.W."/>
            <person name="Haridas S."/>
            <person name="Chen C."/>
            <person name="Bauer D."/>
            <person name="Andreopoulos W."/>
            <person name="Pangilinan J."/>
            <person name="LaButti K."/>
            <person name="Riley R."/>
            <person name="Lipzen A."/>
            <person name="Clum A."/>
            <person name="Drula E."/>
            <person name="Henrissat B."/>
            <person name="Kohler A."/>
            <person name="Grigoriev I.V."/>
            <person name="Martin F.M."/>
            <person name="Hacquard S."/>
        </authorList>
    </citation>
    <scope>NUCLEOTIDE SEQUENCE [LARGE SCALE GENOMIC DNA]</scope>
    <source>
        <strain evidence="7 8">MPI-SDFR-AT-0080</strain>
    </source>
</reference>
<name>A0ABQ8GN14_9PEZI</name>
<comment type="similarity">
    <text evidence="2">Belongs to the DAMOX/DASOX family.</text>
</comment>
<dbReference type="EMBL" id="JAGTJR010000004">
    <property type="protein sequence ID" value="KAH7061152.1"/>
    <property type="molecule type" value="Genomic_DNA"/>
</dbReference>
<keyword evidence="5" id="KW-0560">Oxidoreductase</keyword>
<dbReference type="Gene3D" id="3.30.9.10">
    <property type="entry name" value="D-Amino Acid Oxidase, subunit A, domain 2"/>
    <property type="match status" value="1"/>
</dbReference>
<keyword evidence="8" id="KW-1185">Reference proteome</keyword>
<organism evidence="7 8">
    <name type="scientific">Macrophomina phaseolina</name>
    <dbReference type="NCBI Taxonomy" id="35725"/>
    <lineage>
        <taxon>Eukaryota</taxon>
        <taxon>Fungi</taxon>
        <taxon>Dikarya</taxon>
        <taxon>Ascomycota</taxon>
        <taxon>Pezizomycotina</taxon>
        <taxon>Dothideomycetes</taxon>
        <taxon>Dothideomycetes incertae sedis</taxon>
        <taxon>Botryosphaeriales</taxon>
        <taxon>Botryosphaeriaceae</taxon>
        <taxon>Macrophomina</taxon>
    </lineage>
</organism>
<dbReference type="InterPro" id="IPR006076">
    <property type="entry name" value="FAD-dep_OxRdtase"/>
</dbReference>
<keyword evidence="4" id="KW-0274">FAD</keyword>
<dbReference type="InterPro" id="IPR023209">
    <property type="entry name" value="DAO"/>
</dbReference>
<dbReference type="SUPFAM" id="SSF54373">
    <property type="entry name" value="FAD-linked reductases, C-terminal domain"/>
    <property type="match status" value="1"/>
</dbReference>
<accession>A0ABQ8GN14</accession>